<dbReference type="EMBL" id="JSUQ01000013">
    <property type="protein sequence ID" value="KHQ51989.1"/>
    <property type="molecule type" value="Genomic_DNA"/>
</dbReference>
<sequence length="173" mass="19076">MNIAKIIETLPEKSAEERARMRDNADRLLTTGTAPQQAAAQQLKDVLDTLEAQERDAVRHMPVAERVVQAFTKRPPSETEEKLLRVLLDNPGSTSSALTQAIGWRAQSWHLHFGTMCQNREADLWPAEKSGLEDKGFFSGILAEFDPNGATFTMKPEVVGALAQLGIHAKARA</sequence>
<dbReference type="AlphaFoldDB" id="A0A0B3SNK8"/>
<keyword evidence="2" id="KW-1185">Reference proteome</keyword>
<dbReference type="RefSeq" id="WP_043143813.1">
    <property type="nucleotide sequence ID" value="NZ_JSUQ01000013.1"/>
</dbReference>
<accession>A0A0B3SNK8</accession>
<name>A0A0B3SNK8_9RHOB</name>
<protein>
    <submittedName>
        <fullName evidence="1">Uncharacterized protein</fullName>
    </submittedName>
</protein>
<gene>
    <name evidence="1" type="ORF">OA50_03396</name>
</gene>
<dbReference type="OrthoDB" id="7630538at2"/>
<proteinExistence type="predicted"/>
<dbReference type="Proteomes" id="UP000030960">
    <property type="component" value="Unassembled WGS sequence"/>
</dbReference>
<comment type="caution">
    <text evidence="1">The sequence shown here is derived from an EMBL/GenBank/DDBJ whole genome shotgun (WGS) entry which is preliminary data.</text>
</comment>
<evidence type="ECO:0000313" key="2">
    <source>
        <dbReference type="Proteomes" id="UP000030960"/>
    </source>
</evidence>
<reference evidence="1 2" key="1">
    <citation type="submission" date="2014-10" db="EMBL/GenBank/DDBJ databases">
        <title>Genome sequence of Ponticoccus sp. strain UMTAT08 isolated from clonal culture of toxic dinoflagellate Alexandrium tamiyavanichii.</title>
        <authorList>
            <person name="Gan H.Y."/>
            <person name="Muhd D.-D."/>
            <person name="Mohd Noor M.E."/>
            <person name="Yeong Y.S."/>
            <person name="Usup G."/>
        </authorList>
    </citation>
    <scope>NUCLEOTIDE SEQUENCE [LARGE SCALE GENOMIC DNA]</scope>
    <source>
        <strain evidence="1 2">UMTAT08</strain>
    </source>
</reference>
<evidence type="ECO:0000313" key="1">
    <source>
        <dbReference type="EMBL" id="KHQ51989.1"/>
    </source>
</evidence>
<organism evidence="1 2">
    <name type="scientific">Mameliella alba</name>
    <dbReference type="NCBI Taxonomy" id="561184"/>
    <lineage>
        <taxon>Bacteria</taxon>
        <taxon>Pseudomonadati</taxon>
        <taxon>Pseudomonadota</taxon>
        <taxon>Alphaproteobacteria</taxon>
        <taxon>Rhodobacterales</taxon>
        <taxon>Roseobacteraceae</taxon>
        <taxon>Mameliella</taxon>
    </lineage>
</organism>